<proteinExistence type="predicted"/>
<dbReference type="RefSeq" id="WP_015711652.1">
    <property type="nucleotide sequence ID" value="NC_015577.1"/>
</dbReference>
<accession>F5YE49</accession>
<dbReference type="Proteomes" id="UP000009222">
    <property type="component" value="Chromosome"/>
</dbReference>
<dbReference type="eggNOG" id="COG5464">
    <property type="taxonomic scope" value="Bacteria"/>
</dbReference>
<dbReference type="InParanoid" id="F5YE49"/>
<reference evidence="2" key="1">
    <citation type="submission" date="2009-12" db="EMBL/GenBank/DDBJ databases">
        <title>Complete sequence of Treponema azotonutricium strain ZAS-9.</title>
        <authorList>
            <person name="Tetu S.G."/>
            <person name="Matson E."/>
            <person name="Ren Q."/>
            <person name="Seshadri R."/>
            <person name="Elbourne L."/>
            <person name="Hassan K.A."/>
            <person name="Durkin A."/>
            <person name="Radune D."/>
            <person name="Mohamoud Y."/>
            <person name="Shay R."/>
            <person name="Jin S."/>
            <person name="Zhang X."/>
            <person name="Lucey K."/>
            <person name="Ballor N.R."/>
            <person name="Ottesen E."/>
            <person name="Rosenthal R."/>
            <person name="Allen A."/>
            <person name="Leadbetter J.R."/>
            <person name="Paulsen I.T."/>
        </authorList>
    </citation>
    <scope>NUCLEOTIDE SEQUENCE [LARGE SCALE GENOMIC DNA]</scope>
    <source>
        <strain evidence="2">ATCC BAA-888 / DSM 13862 / ZAS-9</strain>
    </source>
</reference>
<name>F5YE49_LEAAZ</name>
<gene>
    <name evidence="1" type="ordered locus">TREAZ_0279</name>
</gene>
<dbReference type="STRING" id="545695.TREAZ_0279"/>
<organism evidence="1 2">
    <name type="scientific">Leadbettera azotonutricia (strain ATCC BAA-888 / DSM 13862 / ZAS-9)</name>
    <name type="common">Treponema azotonutricium</name>
    <dbReference type="NCBI Taxonomy" id="545695"/>
    <lineage>
        <taxon>Bacteria</taxon>
        <taxon>Pseudomonadati</taxon>
        <taxon>Spirochaetota</taxon>
        <taxon>Spirochaetia</taxon>
        <taxon>Spirochaetales</taxon>
        <taxon>Breznakiellaceae</taxon>
        <taxon>Leadbettera</taxon>
    </lineage>
</organism>
<sequence length="241" mass="27698">METAHLFDLVFKKLITSSPRGVIYLINALFNTTFPLDSPVEYLSTEHIGEDLGLRRSDTMIKINNSHTYNLEAQTKKGREMVVRVFEYGFMQARDNQILTKEKIRLAFPMPKIIYLDARGKIPDTVTLELKFPDDSIHEYKVGTFKIHDHAGILENKDINAIQSLMERLVRELYAGYTEMEGVDTMLVTEIKTYAEELEEKIAEREWQNKLDSARSLKAMDVPVDKIVKALGLSLEVVEKL</sequence>
<dbReference type="EMBL" id="CP001841">
    <property type="protein sequence ID" value="AEF80381.1"/>
    <property type="molecule type" value="Genomic_DNA"/>
</dbReference>
<evidence type="ECO:0000313" key="2">
    <source>
        <dbReference type="Proteomes" id="UP000009222"/>
    </source>
</evidence>
<dbReference type="HOGENOM" id="CLU_073562_0_0_12"/>
<dbReference type="OrthoDB" id="1766002at2"/>
<protein>
    <submittedName>
        <fullName evidence="1">Uncharacterized protein</fullName>
    </submittedName>
</protein>
<keyword evidence="2" id="KW-1185">Reference proteome</keyword>
<reference evidence="1 2" key="2">
    <citation type="journal article" date="2011" name="ISME J.">
        <title>RNA-seq reveals cooperative metabolic interactions between two termite-gut spirochete species in co-culture.</title>
        <authorList>
            <person name="Rosenthal A.Z."/>
            <person name="Matson E.G."/>
            <person name="Eldar A."/>
            <person name="Leadbetter J.R."/>
        </authorList>
    </citation>
    <scope>NUCLEOTIDE SEQUENCE [LARGE SCALE GENOMIC DNA]</scope>
    <source>
        <strain evidence="2">ATCC BAA-888 / DSM 13862 / ZAS-9</strain>
    </source>
</reference>
<dbReference type="AlphaFoldDB" id="F5YE49"/>
<dbReference type="KEGG" id="taz:TREAZ_0279"/>
<evidence type="ECO:0000313" key="1">
    <source>
        <dbReference type="EMBL" id="AEF80381.1"/>
    </source>
</evidence>